<organism evidence="1 2">
    <name type="scientific">Leptospira yanagawae serovar Saopaulo str. Sao Paulo = ATCC 700523</name>
    <dbReference type="NCBI Taxonomy" id="1249483"/>
    <lineage>
        <taxon>Bacteria</taxon>
        <taxon>Pseudomonadati</taxon>
        <taxon>Spirochaetota</taxon>
        <taxon>Spirochaetia</taxon>
        <taxon>Leptospirales</taxon>
        <taxon>Leptospiraceae</taxon>
        <taxon>Leptospira</taxon>
    </lineage>
</organism>
<dbReference type="AlphaFoldDB" id="A0A5E8HJD2"/>
<protein>
    <submittedName>
        <fullName evidence="1">PglZ domain protein</fullName>
    </submittedName>
</protein>
<sequence>MSLLYNAITSYIDLKINRECLVSWVDPSGTFSSYIDQLEEEIRQNKKKYHLVRFNGSFLESILALHKLMQDVKKPDCLVYIPNIPQEEIEKTPFLEVVKSSEQIPFDARIVLEKVSSGYLSPDQLRKCIESLPANFEKLESILSGEDVDLSMFDSPQSVIEFTKALLSGKNTILDNTEKHPKGTLLQLQRGFEKAFGYIPQLTEDIIDQRTLNSAKEKEDHSIYRLPLGVFLLGREYVNDLQNYKPSSSLLIQLQEQGLVYLDTIKDLLNSLRDESPEAYKSLALEIEEQGFFGIEKENVKSKNLGSIDTFNFEDSIHQVEVIRLIENTYYKEAIALAKGRYNSFWKKNDPNVSQFWDWIDVALNIAISIQQTSKKFQNARTLQNVLDEYSSELYKIDREYRYFSKLTEILMHSSNQKYLKISLIRKQIWDDYSEWINSTNNHYQSICEKNGFLPSQSQHLQRFYFQNHLKPLVDAGKTAVFFVDAMRYEIGELLKTKLEEFTLKPTIEPIFAELPTITSVGMNVIVPTEVNGELEPIIDKDERSIKGFRTGNRSVRSIEDRRLILKEISKRQVEWVDLEVFHRNFKQNEAKAKSSDLYVVHSLVIDSAGENGFLEQGFDFFEETISKIKIAIDRLREIGFENFSIVSDHGFIQYDTASEQARSTVSIPSNFRGARRYVLQEDRIISPTYSRIEMSSLRYKGSSLDLVFLREPKIFKNAPSNKGFFHGGNSMQERIIPVITLKSEKKKGEIPNDISYEITAELFLGNGKHRIELYLNTKNENILFKMEQELIVELDSVDNARLKILTSDAIKFDSNSIIVKPNSKVNVEFEIVTSNKIYQEKASVRIWSPSLNSKLKQWISFVKVPLFSVDQLVEVSMEEKYSSIDINLSHDADEDVLIILNALIKQPSKLITEEGIKRIYGDPRKSARAVRILSNFLQNRSNELDFTVSIDHGTEGKIFKIGKK</sequence>
<dbReference type="Proteomes" id="UP000013996">
    <property type="component" value="Unassembled WGS sequence"/>
</dbReference>
<comment type="caution">
    <text evidence="1">The sequence shown here is derived from an EMBL/GenBank/DDBJ whole genome shotgun (WGS) entry which is preliminary data.</text>
</comment>
<proteinExistence type="predicted"/>
<dbReference type="STRING" id="1249483.LEP1GSC202_0417"/>
<evidence type="ECO:0000313" key="2">
    <source>
        <dbReference type="Proteomes" id="UP000013996"/>
    </source>
</evidence>
<accession>A0A5E8HJD2</accession>
<reference evidence="1 2" key="1">
    <citation type="submission" date="2013-04" db="EMBL/GenBank/DDBJ databases">
        <authorList>
            <person name="Harkins D.M."/>
            <person name="Durkin A.S."/>
            <person name="Brinkac L.M."/>
            <person name="Haft D.H."/>
            <person name="Selengut J.D."/>
            <person name="Sanka R."/>
            <person name="DePew J."/>
            <person name="Purushe J."/>
            <person name="Hartskeerl R.A."/>
            <person name="Ahmed A."/>
            <person name="van der Linden H."/>
            <person name="Goris M.G.A."/>
            <person name="Vinetz J.M."/>
            <person name="Sutton G.G."/>
            <person name="Nierman W.C."/>
            <person name="Fouts D.E."/>
        </authorList>
    </citation>
    <scope>NUCLEOTIDE SEQUENCE [LARGE SCALE GENOMIC DNA]</scope>
    <source>
        <strain evidence="1 2">Sao Paulo</strain>
    </source>
</reference>
<evidence type="ECO:0000313" key="1">
    <source>
        <dbReference type="EMBL" id="EOQ90728.1"/>
    </source>
</evidence>
<gene>
    <name evidence="1" type="ORF">LEP1GSC202_0417</name>
</gene>
<dbReference type="Pfam" id="PF08665">
    <property type="entry name" value="PglZ"/>
    <property type="match status" value="1"/>
</dbReference>
<dbReference type="EMBL" id="AOGX02000005">
    <property type="protein sequence ID" value="EOQ90728.1"/>
    <property type="molecule type" value="Genomic_DNA"/>
</dbReference>
<name>A0A5E8HJD2_9LEPT</name>